<sequence length="266" mass="28834">MSSKPSLVFVPGAWHRAETWGKIATILETQHQYKCRLVTLPSTLSDPAATLLDDIEAVRAAIVAETSQGHDVVVVMHSYGGIPGQSAIKGLTLPKGKPDAPSPPTPSAESRRRGHVIGLIVIASGFVIPAKSFLDGMGGQPPPSWKLDYESGFAEIVADARELFYHDLPEEEGKEWVNKLTKQSLKTLTEGGEHTYPGWMDVPSWYLATKDDKALPVEAQRMFVQMAKDAGASVTLREVESSHSPMLSRPEETVQVVLDATASFCG</sequence>
<evidence type="ECO:0000313" key="4">
    <source>
        <dbReference type="Proteomes" id="UP000053411"/>
    </source>
</evidence>
<dbReference type="InterPro" id="IPR052897">
    <property type="entry name" value="Sec-Metab_Biosynth_Hydrolase"/>
</dbReference>
<dbReference type="Proteomes" id="UP000053411">
    <property type="component" value="Unassembled WGS sequence"/>
</dbReference>
<dbReference type="InterPro" id="IPR000073">
    <property type="entry name" value="AB_hydrolase_1"/>
</dbReference>
<name>A0A0D2JU57_9EURO</name>
<evidence type="ECO:0000313" key="3">
    <source>
        <dbReference type="EMBL" id="KIX97027.1"/>
    </source>
</evidence>
<dbReference type="VEuPathDB" id="FungiDB:Z520_07141"/>
<protein>
    <recommendedName>
        <fullName evidence="2">AB hydrolase-1 domain-containing protein</fullName>
    </recommendedName>
</protein>
<gene>
    <name evidence="3" type="ORF">Z520_07141</name>
</gene>
<dbReference type="GeneID" id="27712887"/>
<evidence type="ECO:0000256" key="1">
    <source>
        <dbReference type="SAM" id="MobiDB-lite"/>
    </source>
</evidence>
<dbReference type="OrthoDB" id="408373at2759"/>
<organism evidence="3 4">
    <name type="scientific">Fonsecaea multimorphosa CBS 102226</name>
    <dbReference type="NCBI Taxonomy" id="1442371"/>
    <lineage>
        <taxon>Eukaryota</taxon>
        <taxon>Fungi</taxon>
        <taxon>Dikarya</taxon>
        <taxon>Ascomycota</taxon>
        <taxon>Pezizomycotina</taxon>
        <taxon>Eurotiomycetes</taxon>
        <taxon>Chaetothyriomycetidae</taxon>
        <taxon>Chaetothyriales</taxon>
        <taxon>Herpotrichiellaceae</taxon>
        <taxon>Fonsecaea</taxon>
    </lineage>
</organism>
<dbReference type="PANTHER" id="PTHR37017">
    <property type="entry name" value="AB HYDROLASE-1 DOMAIN-CONTAINING PROTEIN-RELATED"/>
    <property type="match status" value="1"/>
</dbReference>
<dbReference type="InterPro" id="IPR029058">
    <property type="entry name" value="AB_hydrolase_fold"/>
</dbReference>
<dbReference type="AlphaFoldDB" id="A0A0D2JU57"/>
<dbReference type="RefSeq" id="XP_016631150.1">
    <property type="nucleotide sequence ID" value="XM_016777640.1"/>
</dbReference>
<accession>A0A0D2JU57</accession>
<feature type="domain" description="AB hydrolase-1" evidence="2">
    <location>
        <begin position="7"/>
        <end position="255"/>
    </location>
</feature>
<dbReference type="STRING" id="1442371.A0A0D2JU57"/>
<dbReference type="Pfam" id="PF12697">
    <property type="entry name" value="Abhydrolase_6"/>
    <property type="match status" value="1"/>
</dbReference>
<evidence type="ECO:0000259" key="2">
    <source>
        <dbReference type="Pfam" id="PF12697"/>
    </source>
</evidence>
<dbReference type="PANTHER" id="PTHR37017:SF3">
    <property type="entry name" value="AB HYDROLASE-1 DOMAIN-CONTAINING PROTEIN"/>
    <property type="match status" value="1"/>
</dbReference>
<proteinExistence type="predicted"/>
<dbReference type="SUPFAM" id="SSF53474">
    <property type="entry name" value="alpha/beta-Hydrolases"/>
    <property type="match status" value="1"/>
</dbReference>
<keyword evidence="4" id="KW-1185">Reference proteome</keyword>
<dbReference type="EMBL" id="KN848075">
    <property type="protein sequence ID" value="KIX97027.1"/>
    <property type="molecule type" value="Genomic_DNA"/>
</dbReference>
<feature type="region of interest" description="Disordered" evidence="1">
    <location>
        <begin position="90"/>
        <end position="111"/>
    </location>
</feature>
<reference evidence="3 4" key="1">
    <citation type="submission" date="2015-01" db="EMBL/GenBank/DDBJ databases">
        <title>The Genome Sequence of Fonsecaea multimorphosa CBS 102226.</title>
        <authorList>
            <consortium name="The Broad Institute Genomics Platform"/>
            <person name="Cuomo C."/>
            <person name="de Hoog S."/>
            <person name="Gorbushina A."/>
            <person name="Stielow B."/>
            <person name="Teixiera M."/>
            <person name="Abouelleil A."/>
            <person name="Chapman S.B."/>
            <person name="Priest M."/>
            <person name="Young S.K."/>
            <person name="Wortman J."/>
            <person name="Nusbaum C."/>
            <person name="Birren B."/>
        </authorList>
    </citation>
    <scope>NUCLEOTIDE SEQUENCE [LARGE SCALE GENOMIC DNA]</scope>
    <source>
        <strain evidence="3 4">CBS 102226</strain>
    </source>
</reference>
<dbReference type="Gene3D" id="3.40.50.1820">
    <property type="entry name" value="alpha/beta hydrolase"/>
    <property type="match status" value="1"/>
</dbReference>